<feature type="transmembrane region" description="Helical" evidence="8">
    <location>
        <begin position="182"/>
        <end position="199"/>
    </location>
</feature>
<dbReference type="InterPro" id="IPR004254">
    <property type="entry name" value="AdipoR/HlyIII-related"/>
</dbReference>
<feature type="transmembrane region" description="Helical" evidence="8">
    <location>
        <begin position="243"/>
        <end position="264"/>
    </location>
</feature>
<evidence type="ECO:0000256" key="8">
    <source>
        <dbReference type="SAM" id="Phobius"/>
    </source>
</evidence>
<evidence type="ECO:0000256" key="7">
    <source>
        <dbReference type="SAM" id="MobiDB-lite"/>
    </source>
</evidence>
<keyword evidence="5 8" id="KW-0472">Membrane</keyword>
<dbReference type="GO" id="GO:0046872">
    <property type="term" value="F:metal ion binding"/>
    <property type="evidence" value="ECO:0007669"/>
    <property type="project" value="UniProtKB-KW"/>
</dbReference>
<dbReference type="PANTHER" id="PTHR20855">
    <property type="entry name" value="ADIPOR/PROGESTIN RECEPTOR-RELATED"/>
    <property type="match status" value="1"/>
</dbReference>
<sequence length="313" mass="34212">MASNASTSATSATPTTSEAGTSPVIRNRDDHLYWPQIATKDEIPEWLRDNGYIIGGHPMPTYSYKRSFRLWRCLHMETMNIWTHLVGSAAFIATGITLYNYAVYSKALSLTAGDKFAFGISITSAALCFGLSTTFHTLRSHSYHVHHFWGRLDIFGIALLALGGGMSATYYAFFCSPTTQRIYWSLNACAALAAAIVLFDTGGGGSTMRTLRGGVFVGLALTAMLPIFHGIGKLGWAQACKQLGAQWYLTEGLVLLFGVTLFVGRLPERLSPGAFDVWGHSHQIHHICAVVAMGLHVVALVTGFRYRQAHPRC</sequence>
<gene>
    <name evidence="9" type="ORF">BU26DRAFT_350377</name>
</gene>
<evidence type="ECO:0000256" key="3">
    <source>
        <dbReference type="ARBA" id="ARBA00022692"/>
    </source>
</evidence>
<dbReference type="Proteomes" id="UP000800094">
    <property type="component" value="Unassembled WGS sequence"/>
</dbReference>
<dbReference type="OrthoDB" id="529367at2759"/>
<dbReference type="PANTHER" id="PTHR20855:SF52">
    <property type="entry name" value="ADIPONECTIN RECEPTOR PROTEIN"/>
    <property type="match status" value="1"/>
</dbReference>
<comment type="subcellular location">
    <subcellularLocation>
        <location evidence="1">Membrane</location>
        <topology evidence="1">Multi-pass membrane protein</topology>
    </subcellularLocation>
</comment>
<dbReference type="GO" id="GO:0038023">
    <property type="term" value="F:signaling receptor activity"/>
    <property type="evidence" value="ECO:0007669"/>
    <property type="project" value="TreeGrafter"/>
</dbReference>
<organism evidence="9 10">
    <name type="scientific">Trematosphaeria pertusa</name>
    <dbReference type="NCBI Taxonomy" id="390896"/>
    <lineage>
        <taxon>Eukaryota</taxon>
        <taxon>Fungi</taxon>
        <taxon>Dikarya</taxon>
        <taxon>Ascomycota</taxon>
        <taxon>Pezizomycotina</taxon>
        <taxon>Dothideomycetes</taxon>
        <taxon>Pleosporomycetidae</taxon>
        <taxon>Pleosporales</taxon>
        <taxon>Massarineae</taxon>
        <taxon>Trematosphaeriaceae</taxon>
        <taxon>Trematosphaeria</taxon>
    </lineage>
</organism>
<comment type="similarity">
    <text evidence="2">Belongs to the ADIPOR family.</text>
</comment>
<keyword evidence="6" id="KW-0479">Metal-binding</keyword>
<dbReference type="RefSeq" id="XP_033682603.1">
    <property type="nucleotide sequence ID" value="XM_033822451.1"/>
</dbReference>
<feature type="transmembrane region" description="Helical" evidence="8">
    <location>
        <begin position="155"/>
        <end position="175"/>
    </location>
</feature>
<feature type="region of interest" description="Disordered" evidence="7">
    <location>
        <begin position="1"/>
        <end position="23"/>
    </location>
</feature>
<dbReference type="EMBL" id="ML987197">
    <property type="protein sequence ID" value="KAF2247599.1"/>
    <property type="molecule type" value="Genomic_DNA"/>
</dbReference>
<feature type="transmembrane region" description="Helical" evidence="8">
    <location>
        <begin position="116"/>
        <end position="135"/>
    </location>
</feature>
<evidence type="ECO:0000313" key="10">
    <source>
        <dbReference type="Proteomes" id="UP000800094"/>
    </source>
</evidence>
<keyword evidence="10" id="KW-1185">Reference proteome</keyword>
<evidence type="ECO:0000256" key="4">
    <source>
        <dbReference type="ARBA" id="ARBA00022989"/>
    </source>
</evidence>
<keyword evidence="3 8" id="KW-0812">Transmembrane</keyword>
<evidence type="ECO:0000256" key="1">
    <source>
        <dbReference type="ARBA" id="ARBA00004141"/>
    </source>
</evidence>
<name>A0A6A6IBH5_9PLEO</name>
<reference evidence="9" key="1">
    <citation type="journal article" date="2020" name="Stud. Mycol.">
        <title>101 Dothideomycetes genomes: a test case for predicting lifestyles and emergence of pathogens.</title>
        <authorList>
            <person name="Haridas S."/>
            <person name="Albert R."/>
            <person name="Binder M."/>
            <person name="Bloem J."/>
            <person name="Labutti K."/>
            <person name="Salamov A."/>
            <person name="Andreopoulos B."/>
            <person name="Baker S."/>
            <person name="Barry K."/>
            <person name="Bills G."/>
            <person name="Bluhm B."/>
            <person name="Cannon C."/>
            <person name="Castanera R."/>
            <person name="Culley D."/>
            <person name="Daum C."/>
            <person name="Ezra D."/>
            <person name="Gonzalez J."/>
            <person name="Henrissat B."/>
            <person name="Kuo A."/>
            <person name="Liang C."/>
            <person name="Lipzen A."/>
            <person name="Lutzoni F."/>
            <person name="Magnuson J."/>
            <person name="Mondo S."/>
            <person name="Nolan M."/>
            <person name="Ohm R."/>
            <person name="Pangilinan J."/>
            <person name="Park H.-J."/>
            <person name="Ramirez L."/>
            <person name="Alfaro M."/>
            <person name="Sun H."/>
            <person name="Tritt A."/>
            <person name="Yoshinaga Y."/>
            <person name="Zwiers L.-H."/>
            <person name="Turgeon B."/>
            <person name="Goodwin S."/>
            <person name="Spatafora J."/>
            <person name="Crous P."/>
            <person name="Grigoriev I."/>
        </authorList>
    </citation>
    <scope>NUCLEOTIDE SEQUENCE</scope>
    <source>
        <strain evidence="9">CBS 122368</strain>
    </source>
</reference>
<keyword evidence="6" id="KW-0862">Zinc</keyword>
<dbReference type="GO" id="GO:0006882">
    <property type="term" value="P:intracellular zinc ion homeostasis"/>
    <property type="evidence" value="ECO:0007669"/>
    <property type="project" value="TreeGrafter"/>
</dbReference>
<feature type="binding site" evidence="6">
    <location>
        <position position="286"/>
    </location>
    <ligand>
        <name>Zn(2+)</name>
        <dbReference type="ChEBI" id="CHEBI:29105"/>
    </ligand>
</feature>
<feature type="binding site" evidence="6">
    <location>
        <position position="136"/>
    </location>
    <ligand>
        <name>Zn(2+)</name>
        <dbReference type="ChEBI" id="CHEBI:29105"/>
    </ligand>
</feature>
<dbReference type="Pfam" id="PF03006">
    <property type="entry name" value="HlyIII"/>
    <property type="match status" value="1"/>
</dbReference>
<feature type="compositionally biased region" description="Low complexity" evidence="7">
    <location>
        <begin position="1"/>
        <end position="22"/>
    </location>
</feature>
<feature type="transmembrane region" description="Helical" evidence="8">
    <location>
        <begin position="211"/>
        <end position="231"/>
    </location>
</feature>
<proteinExistence type="inferred from homology"/>
<feature type="transmembrane region" description="Helical" evidence="8">
    <location>
        <begin position="284"/>
        <end position="304"/>
    </location>
</feature>
<dbReference type="GeneID" id="54575781"/>
<evidence type="ECO:0000256" key="5">
    <source>
        <dbReference type="ARBA" id="ARBA00023136"/>
    </source>
</evidence>
<evidence type="ECO:0000313" key="9">
    <source>
        <dbReference type="EMBL" id="KAF2247599.1"/>
    </source>
</evidence>
<feature type="binding site" evidence="6">
    <location>
        <position position="282"/>
    </location>
    <ligand>
        <name>Zn(2+)</name>
        <dbReference type="ChEBI" id="CHEBI:29105"/>
    </ligand>
</feature>
<dbReference type="GO" id="GO:0016020">
    <property type="term" value="C:membrane"/>
    <property type="evidence" value="ECO:0007669"/>
    <property type="project" value="UniProtKB-SubCell"/>
</dbReference>
<protein>
    <submittedName>
        <fullName evidence="9">HlyIII-domain-containing protein</fullName>
    </submittedName>
</protein>
<keyword evidence="4 8" id="KW-1133">Transmembrane helix</keyword>
<feature type="transmembrane region" description="Helical" evidence="8">
    <location>
        <begin position="81"/>
        <end position="104"/>
    </location>
</feature>
<dbReference type="AlphaFoldDB" id="A0A6A6IBH5"/>
<accession>A0A6A6IBH5</accession>
<evidence type="ECO:0000256" key="6">
    <source>
        <dbReference type="PIRSR" id="PIRSR604254-1"/>
    </source>
</evidence>
<evidence type="ECO:0000256" key="2">
    <source>
        <dbReference type="ARBA" id="ARBA00007018"/>
    </source>
</evidence>